<dbReference type="GO" id="GO:0043565">
    <property type="term" value="F:sequence-specific DNA binding"/>
    <property type="evidence" value="ECO:0007669"/>
    <property type="project" value="InterPro"/>
</dbReference>
<dbReference type="GO" id="GO:0003700">
    <property type="term" value="F:DNA-binding transcription factor activity"/>
    <property type="evidence" value="ECO:0007669"/>
    <property type="project" value="InterPro"/>
</dbReference>
<evidence type="ECO:0000313" key="6">
    <source>
        <dbReference type="Proteomes" id="UP000542776"/>
    </source>
</evidence>
<evidence type="ECO:0000256" key="1">
    <source>
        <dbReference type="ARBA" id="ARBA00023015"/>
    </source>
</evidence>
<feature type="domain" description="HTH araC/xylS-type" evidence="4">
    <location>
        <begin position="1"/>
        <end position="46"/>
    </location>
</feature>
<dbReference type="AlphaFoldDB" id="A0A7W6H9F2"/>
<dbReference type="PROSITE" id="PS01124">
    <property type="entry name" value="HTH_ARAC_FAMILY_2"/>
    <property type="match status" value="1"/>
</dbReference>
<reference evidence="5 6" key="1">
    <citation type="submission" date="2020-08" db="EMBL/GenBank/DDBJ databases">
        <title>Genomic Encyclopedia of Type Strains, Phase IV (KMG-IV): sequencing the most valuable type-strain genomes for metagenomic binning, comparative biology and taxonomic classification.</title>
        <authorList>
            <person name="Goeker M."/>
        </authorList>
    </citation>
    <scope>NUCLEOTIDE SEQUENCE [LARGE SCALE GENOMIC DNA]</scope>
    <source>
        <strain evidence="5 6">DSM 102238</strain>
    </source>
</reference>
<feature type="region of interest" description="Disordered" evidence="3">
    <location>
        <begin position="37"/>
        <end position="58"/>
    </location>
</feature>
<name>A0A7W6H9F2_9HYPH</name>
<evidence type="ECO:0000256" key="2">
    <source>
        <dbReference type="ARBA" id="ARBA00023163"/>
    </source>
</evidence>
<dbReference type="SUPFAM" id="SSF46689">
    <property type="entry name" value="Homeodomain-like"/>
    <property type="match status" value="1"/>
</dbReference>
<gene>
    <name evidence="5" type="ORF">GGR04_004767</name>
</gene>
<accession>A0A7W6H9F2</accession>
<evidence type="ECO:0000313" key="5">
    <source>
        <dbReference type="EMBL" id="MBB4000886.1"/>
    </source>
</evidence>
<evidence type="ECO:0000256" key="3">
    <source>
        <dbReference type="SAM" id="MobiDB-lite"/>
    </source>
</evidence>
<dbReference type="InterPro" id="IPR018060">
    <property type="entry name" value="HTH_AraC"/>
</dbReference>
<keyword evidence="1" id="KW-0805">Transcription regulation</keyword>
<sequence length="58" mass="6478">MYLQVLVERRHSIDKIAAAIGMGSADTLRHHFRRRAGVSPQSCRDQFSAPQTVEALAQ</sequence>
<keyword evidence="6" id="KW-1185">Reference proteome</keyword>
<comment type="caution">
    <text evidence="5">The sequence shown here is derived from an EMBL/GenBank/DDBJ whole genome shotgun (WGS) entry which is preliminary data.</text>
</comment>
<organism evidence="5 6">
    <name type="scientific">Aureimonas pseudogalii</name>
    <dbReference type="NCBI Taxonomy" id="1744844"/>
    <lineage>
        <taxon>Bacteria</taxon>
        <taxon>Pseudomonadati</taxon>
        <taxon>Pseudomonadota</taxon>
        <taxon>Alphaproteobacteria</taxon>
        <taxon>Hyphomicrobiales</taxon>
        <taxon>Aurantimonadaceae</taxon>
        <taxon>Aureimonas</taxon>
    </lineage>
</organism>
<keyword evidence="2" id="KW-0804">Transcription</keyword>
<protein>
    <submittedName>
        <fullName evidence="5">Transcriptional regulator GlxA family with amidase domain</fullName>
    </submittedName>
</protein>
<evidence type="ECO:0000259" key="4">
    <source>
        <dbReference type="PROSITE" id="PS01124"/>
    </source>
</evidence>
<dbReference type="Proteomes" id="UP000542776">
    <property type="component" value="Unassembled WGS sequence"/>
</dbReference>
<proteinExistence type="predicted"/>
<dbReference type="EMBL" id="JACIEK010000036">
    <property type="protein sequence ID" value="MBB4000886.1"/>
    <property type="molecule type" value="Genomic_DNA"/>
</dbReference>
<feature type="compositionally biased region" description="Polar residues" evidence="3">
    <location>
        <begin position="39"/>
        <end position="51"/>
    </location>
</feature>
<dbReference type="Gene3D" id="1.10.10.60">
    <property type="entry name" value="Homeodomain-like"/>
    <property type="match status" value="1"/>
</dbReference>
<dbReference type="InterPro" id="IPR009057">
    <property type="entry name" value="Homeodomain-like_sf"/>
</dbReference>
<dbReference type="RefSeq" id="WP_183202970.1">
    <property type="nucleotide sequence ID" value="NZ_JACIEK010000036.1"/>
</dbReference>